<dbReference type="EMBL" id="NEDP02003547">
    <property type="protein sequence ID" value="OWF48433.1"/>
    <property type="molecule type" value="Genomic_DNA"/>
</dbReference>
<keyword evidence="3" id="KW-1185">Reference proteome</keyword>
<comment type="caution">
    <text evidence="2">The sequence shown here is derived from an EMBL/GenBank/DDBJ whole genome shotgun (WGS) entry which is preliminary data.</text>
</comment>
<dbReference type="AlphaFoldDB" id="A0A210QI46"/>
<protein>
    <submittedName>
        <fullName evidence="2">Uncharacterized protein C19orf45</fullName>
    </submittedName>
</protein>
<dbReference type="Proteomes" id="UP000242188">
    <property type="component" value="Unassembled WGS sequence"/>
</dbReference>
<dbReference type="Pfam" id="PF15373">
    <property type="entry name" value="SAXO5-like"/>
    <property type="match status" value="1"/>
</dbReference>
<dbReference type="OrthoDB" id="6151791at2759"/>
<accession>A0A210QI46</accession>
<dbReference type="PANTHER" id="PTHR34828">
    <property type="entry name" value="TESTIS-EXPRESSED PROTEIN 45"/>
    <property type="match status" value="1"/>
</dbReference>
<organism evidence="2 3">
    <name type="scientific">Mizuhopecten yessoensis</name>
    <name type="common">Japanese scallop</name>
    <name type="synonym">Patinopecten yessoensis</name>
    <dbReference type="NCBI Taxonomy" id="6573"/>
    <lineage>
        <taxon>Eukaryota</taxon>
        <taxon>Metazoa</taxon>
        <taxon>Spiralia</taxon>
        <taxon>Lophotrochozoa</taxon>
        <taxon>Mollusca</taxon>
        <taxon>Bivalvia</taxon>
        <taxon>Autobranchia</taxon>
        <taxon>Pteriomorphia</taxon>
        <taxon>Pectinida</taxon>
        <taxon>Pectinoidea</taxon>
        <taxon>Pectinidae</taxon>
        <taxon>Mizuhopecten</taxon>
    </lineage>
</organism>
<name>A0A210QI46_MIZYE</name>
<dbReference type="InterPro" id="IPR028001">
    <property type="entry name" value="SAXO5"/>
</dbReference>
<reference evidence="2 3" key="1">
    <citation type="journal article" date="2017" name="Nat. Ecol. Evol.">
        <title>Scallop genome provides insights into evolution of bilaterian karyotype and development.</title>
        <authorList>
            <person name="Wang S."/>
            <person name="Zhang J."/>
            <person name="Jiao W."/>
            <person name="Li J."/>
            <person name="Xun X."/>
            <person name="Sun Y."/>
            <person name="Guo X."/>
            <person name="Huan P."/>
            <person name="Dong B."/>
            <person name="Zhang L."/>
            <person name="Hu X."/>
            <person name="Sun X."/>
            <person name="Wang J."/>
            <person name="Zhao C."/>
            <person name="Wang Y."/>
            <person name="Wang D."/>
            <person name="Huang X."/>
            <person name="Wang R."/>
            <person name="Lv J."/>
            <person name="Li Y."/>
            <person name="Zhang Z."/>
            <person name="Liu B."/>
            <person name="Lu W."/>
            <person name="Hui Y."/>
            <person name="Liang J."/>
            <person name="Zhou Z."/>
            <person name="Hou R."/>
            <person name="Li X."/>
            <person name="Liu Y."/>
            <person name="Li H."/>
            <person name="Ning X."/>
            <person name="Lin Y."/>
            <person name="Zhao L."/>
            <person name="Xing Q."/>
            <person name="Dou J."/>
            <person name="Li Y."/>
            <person name="Mao J."/>
            <person name="Guo H."/>
            <person name="Dou H."/>
            <person name="Li T."/>
            <person name="Mu C."/>
            <person name="Jiang W."/>
            <person name="Fu Q."/>
            <person name="Fu X."/>
            <person name="Miao Y."/>
            <person name="Liu J."/>
            <person name="Yu Q."/>
            <person name="Li R."/>
            <person name="Liao H."/>
            <person name="Li X."/>
            <person name="Kong Y."/>
            <person name="Jiang Z."/>
            <person name="Chourrout D."/>
            <person name="Li R."/>
            <person name="Bao Z."/>
        </authorList>
    </citation>
    <scope>NUCLEOTIDE SEQUENCE [LARGE SCALE GENOMIC DNA]</scope>
    <source>
        <strain evidence="2 3">PY_sf001</strain>
    </source>
</reference>
<proteinExistence type="predicted"/>
<evidence type="ECO:0000256" key="1">
    <source>
        <dbReference type="SAM" id="MobiDB-lite"/>
    </source>
</evidence>
<evidence type="ECO:0000313" key="3">
    <source>
        <dbReference type="Proteomes" id="UP000242188"/>
    </source>
</evidence>
<feature type="region of interest" description="Disordered" evidence="1">
    <location>
        <begin position="301"/>
        <end position="322"/>
    </location>
</feature>
<dbReference type="PANTHER" id="PTHR34828:SF1">
    <property type="entry name" value="TESTIS-EXPRESSED PROTEIN 45"/>
    <property type="match status" value="1"/>
</dbReference>
<gene>
    <name evidence="2" type="ORF">KP79_PYT14791</name>
</gene>
<feature type="compositionally biased region" description="Basic and acidic residues" evidence="1">
    <location>
        <begin position="303"/>
        <end position="322"/>
    </location>
</feature>
<evidence type="ECO:0000313" key="2">
    <source>
        <dbReference type="EMBL" id="OWF48433.1"/>
    </source>
</evidence>
<sequence>MAEITHPIYTPKMGTDFLSSTNFKVAQDMSVTPGSMQSIFKKDYPSHKHYGRDAEAERPALAEVMHRDGTYFREKASETTKSFEYKYMPKMVVPDVHRKLRSTNFKMDSDVNKVKSFQTMHDSYFTPKMDSDYERVQPITALWEVNIPQGDREKADEPWSDYRDRYRGHDTTVHRVEKAPSMHEGGPPTVKGDSRYTHFDTTHNATFMGEFQPPIKSLPAPTGTNVPGGDPGKETVRETTMQYSFPTKVGNSDYKPYLKDEVSRTLGKTNFKQVDGHCKYNDYQSTATVSYLPVTTPYHRYRPGKDRNHSDLPEGDHDELRGGERVNLTTSRYYHGNPPSGLHNSIISGANLRTKSNVWFGEPSMSKTFYDTTTDDNFHPVTVPYTYNRAKFYKDSDIPLNYYEKSEAKHTSSWTDYKNPYRGKTVPNPVAINNLRKSNILPPLSGPQKHSTTHQVTFTPKESEVYSYDAGRLQKSSVPLGTMSA</sequence>